<dbReference type="HOGENOM" id="CLU_1388891_0_0_11"/>
<reference evidence="1 2" key="2">
    <citation type="journal article" date="2012" name="Nucleic Acids Res.">
        <title>Massive gene acquisitions in Mycobacterium indicus pranii provide a perspective on mycobacterial evolution.</title>
        <authorList>
            <person name="Saini V."/>
            <person name="Raghuvanshi S."/>
            <person name="Khurana J.P."/>
            <person name="Ahmed N."/>
            <person name="Hasnain S.E."/>
            <person name="Tyagi A.K."/>
            <person name="Tyagi A.K."/>
        </authorList>
    </citation>
    <scope>NUCLEOTIDE SEQUENCE [LARGE SCALE GENOMIC DNA]</scope>
    <source>
        <strain evidence="2">DSM 45239 / MTCC 9506</strain>
    </source>
</reference>
<reference evidence="1 2" key="1">
    <citation type="journal article" date="2007" name="PLoS ONE">
        <title>Molecular analysis of a leprosy immunotherapeutic bacillus provides insights into Mycobacterium evolution.</title>
        <authorList>
            <person name="Ahmed N."/>
            <person name="Saini V."/>
            <person name="Raghuvanshi S."/>
            <person name="Khurana J.P."/>
            <person name="Tyagi A.K."/>
            <person name="Tyagi A.K."/>
            <person name="Hasnain S.E."/>
        </authorList>
    </citation>
    <scope>NUCLEOTIDE SEQUENCE [LARGE SCALE GENOMIC DNA]</scope>
    <source>
        <strain evidence="1">MTCC 9506</strain>
    </source>
</reference>
<sequence length="216" mass="23458">MMTADDLHPSTHLRAAAWVPDDVEDRPWEEAIALTVDWICERSREEDSAPLLVSNAQNAASFGYADLDEIIRAGGHATPQSRSRSDRGPVLVFVPDERSLHFAMGLARGYSLAVVEGSTPLAEWAAGAAAINLLTGQVTTSQLDDEVRKDLDSVIFYGGRNGWTGADEKAQVRRFLSGHISGGRLTPDQAAAYALSSQSVSERGAKRLRELLARNR</sequence>
<proteinExistence type="predicted"/>
<gene>
    <name evidence="1" type="ORF">MIP_02089</name>
</gene>
<name>J9WDS8_MYCIP</name>
<accession>J9WDS8</accession>
<protein>
    <submittedName>
        <fullName evidence="1">Uncharacterized protein</fullName>
    </submittedName>
</protein>
<dbReference type="Proteomes" id="UP000007329">
    <property type="component" value="Chromosome"/>
</dbReference>
<dbReference type="AlphaFoldDB" id="J9WDS8"/>
<dbReference type="EMBL" id="CP002275">
    <property type="protein sequence ID" value="AFS13436.1"/>
    <property type="molecule type" value="Genomic_DNA"/>
</dbReference>
<dbReference type="PATRIC" id="fig|1232724.3.peg.1462"/>
<dbReference type="KEGG" id="mid:MIP_02089"/>
<evidence type="ECO:0000313" key="2">
    <source>
        <dbReference type="Proteomes" id="UP000007329"/>
    </source>
</evidence>
<organism evidence="1 2">
    <name type="scientific">Mycobacterium indicus pranii (strain DSM 45239 / MTCC 9506)</name>
    <dbReference type="NCBI Taxonomy" id="1232724"/>
    <lineage>
        <taxon>Bacteria</taxon>
        <taxon>Bacillati</taxon>
        <taxon>Actinomycetota</taxon>
        <taxon>Actinomycetes</taxon>
        <taxon>Mycobacteriales</taxon>
        <taxon>Mycobacteriaceae</taxon>
        <taxon>Mycobacterium</taxon>
        <taxon>Mycobacterium avium complex (MAC)</taxon>
    </lineage>
</organism>
<evidence type="ECO:0000313" key="1">
    <source>
        <dbReference type="EMBL" id="AFS13436.1"/>
    </source>
</evidence>